<evidence type="ECO:0000313" key="1">
    <source>
        <dbReference type="EMBL" id="BCR06695.1"/>
    </source>
</evidence>
<dbReference type="SUPFAM" id="SSF48208">
    <property type="entry name" value="Six-hairpin glycosidases"/>
    <property type="match status" value="1"/>
</dbReference>
<keyword evidence="2" id="KW-1185">Reference proteome</keyword>
<evidence type="ECO:0000313" key="2">
    <source>
        <dbReference type="Proteomes" id="UP001319827"/>
    </source>
</evidence>
<protein>
    <recommendedName>
        <fullName evidence="3">Delta-aminolevulinic acid dehydratase</fullName>
    </recommendedName>
</protein>
<proteinExistence type="predicted"/>
<evidence type="ECO:0008006" key="3">
    <source>
        <dbReference type="Google" id="ProtNLM"/>
    </source>
</evidence>
<reference evidence="1 2" key="1">
    <citation type="journal article" date="2016" name="C (Basel)">
        <title>Selective Growth of and Electricity Production by Marine Exoelectrogenic Bacteria in Self-Aggregated Hydrogel of Microbially Reduced Graphene Oxide.</title>
        <authorList>
            <person name="Yoshida N."/>
            <person name="Goto Y."/>
            <person name="Miyata Y."/>
        </authorList>
    </citation>
    <scope>NUCLEOTIDE SEQUENCE [LARGE SCALE GENOMIC DNA]</scope>
    <source>
        <strain evidence="1 2">NIT-T3</strain>
    </source>
</reference>
<name>A0ABM8HXK4_9BACT</name>
<accession>A0ABM8HXK4</accession>
<dbReference type="Proteomes" id="UP001319827">
    <property type="component" value="Chromosome"/>
</dbReference>
<gene>
    <name evidence="1" type="ORF">DESUT3_37640</name>
</gene>
<dbReference type="Gene3D" id="1.50.10.20">
    <property type="match status" value="1"/>
</dbReference>
<dbReference type="InterPro" id="IPR008928">
    <property type="entry name" value="6-hairpin_glycosidase_sf"/>
</dbReference>
<dbReference type="EMBL" id="AP024355">
    <property type="protein sequence ID" value="BCR06695.1"/>
    <property type="molecule type" value="Genomic_DNA"/>
</dbReference>
<reference evidence="1 2" key="2">
    <citation type="journal article" date="2021" name="Int. J. Syst. Evol. Microbiol.">
        <title>Isolation and Polyphasic Characterization of Desulfuromonas versatilis sp. Nov., an Electrogenic Bacteria Capable of Versatile Metabolism Isolated from a Graphene Oxide-Reducing Enrichment Culture.</title>
        <authorList>
            <person name="Xie L."/>
            <person name="Yoshida N."/>
            <person name="Ishii S."/>
            <person name="Meng L."/>
        </authorList>
    </citation>
    <scope>NUCLEOTIDE SEQUENCE [LARGE SCALE GENOMIC DNA]</scope>
    <source>
        <strain evidence="1 2">NIT-T3</strain>
    </source>
</reference>
<sequence>MNNIRHLLGLLNMCKSAGYSGNCWGYNFDWQSRAFYVPQYTPTIVNSGFIGHALLDAFQFTGDQKALDLAVPIKDFLLKDLHRTKDGDTFCFSYTPIDNTAVHNANLLGASLLIRLYKITGEQRLRDVALSSLAYSMKHQHDDGSWYYAETAMQSWIDSFHTGFNLQAIRWFLQLGEATEFQAAFERGVDFYAGHFFLEDGTPKYYHNKVYPIDIHSPAQAIVFFSGEGDAYQELTDRILNWTLKEMYDPHKGLFYFRKGRYMTNKIPYMRWGQAWAFHALTEYLLFRNTGGRLHAPQ</sequence>
<organism evidence="1 2">
    <name type="scientific">Desulfuromonas versatilis</name>
    <dbReference type="NCBI Taxonomy" id="2802975"/>
    <lineage>
        <taxon>Bacteria</taxon>
        <taxon>Pseudomonadati</taxon>
        <taxon>Thermodesulfobacteriota</taxon>
        <taxon>Desulfuromonadia</taxon>
        <taxon>Desulfuromonadales</taxon>
        <taxon>Desulfuromonadaceae</taxon>
        <taxon>Desulfuromonas</taxon>
    </lineage>
</organism>